<evidence type="ECO:0000313" key="6">
    <source>
        <dbReference type="Proteomes" id="UP001160519"/>
    </source>
</evidence>
<dbReference type="GO" id="GO:0009307">
    <property type="term" value="P:DNA restriction-modification system"/>
    <property type="evidence" value="ECO:0007669"/>
    <property type="project" value="UniProtKB-KW"/>
</dbReference>
<dbReference type="Pfam" id="PF01420">
    <property type="entry name" value="Methylase_S"/>
    <property type="match status" value="2"/>
</dbReference>
<evidence type="ECO:0000256" key="1">
    <source>
        <dbReference type="ARBA" id="ARBA00010923"/>
    </source>
</evidence>
<dbReference type="PANTHER" id="PTHR30408:SF12">
    <property type="entry name" value="TYPE I RESTRICTION ENZYME MJAVIII SPECIFICITY SUBUNIT"/>
    <property type="match status" value="1"/>
</dbReference>
<dbReference type="GO" id="GO:0004519">
    <property type="term" value="F:endonuclease activity"/>
    <property type="evidence" value="ECO:0007669"/>
    <property type="project" value="UniProtKB-KW"/>
</dbReference>
<dbReference type="EMBL" id="JAQSDF010000067">
    <property type="protein sequence ID" value="MDI1232208.1"/>
    <property type="molecule type" value="Genomic_DNA"/>
</dbReference>
<keyword evidence="2" id="KW-0680">Restriction system</keyword>
<dbReference type="GO" id="GO:0003677">
    <property type="term" value="F:DNA binding"/>
    <property type="evidence" value="ECO:0007669"/>
    <property type="project" value="UniProtKB-KW"/>
</dbReference>
<gene>
    <name evidence="5" type="ORF">PSU93_13765</name>
</gene>
<name>A0AA43TMQ1_9GAMM</name>
<evidence type="ECO:0000259" key="4">
    <source>
        <dbReference type="Pfam" id="PF01420"/>
    </source>
</evidence>
<proteinExistence type="inferred from homology"/>
<comment type="similarity">
    <text evidence="1">Belongs to the type-I restriction system S methylase family.</text>
</comment>
<dbReference type="Gene3D" id="3.90.220.20">
    <property type="entry name" value="DNA methylase specificity domains"/>
    <property type="match status" value="2"/>
</dbReference>
<evidence type="ECO:0000313" key="5">
    <source>
        <dbReference type="EMBL" id="MDI1232208.1"/>
    </source>
</evidence>
<dbReference type="AlphaFoldDB" id="A0AA43TMQ1"/>
<protein>
    <submittedName>
        <fullName evidence="5">Restriction endonuclease subunit S</fullName>
        <ecNumber evidence="5">3.1.21.-</ecNumber>
    </submittedName>
</protein>
<dbReference type="InterPro" id="IPR000055">
    <property type="entry name" value="Restrct_endonuc_typeI_TRD"/>
</dbReference>
<keyword evidence="6" id="KW-1185">Reference proteome</keyword>
<dbReference type="InterPro" id="IPR044946">
    <property type="entry name" value="Restrct_endonuc_typeI_TRD_sf"/>
</dbReference>
<keyword evidence="5" id="KW-0378">Hydrolase</keyword>
<dbReference type="PANTHER" id="PTHR30408">
    <property type="entry name" value="TYPE-1 RESTRICTION ENZYME ECOKI SPECIFICITY PROTEIN"/>
    <property type="match status" value="1"/>
</dbReference>
<dbReference type="CDD" id="cd17273">
    <property type="entry name" value="RMtype1_S_EcoJA69PI-TRD1-CR1_like"/>
    <property type="match status" value="1"/>
</dbReference>
<dbReference type="Proteomes" id="UP001160519">
    <property type="component" value="Unassembled WGS sequence"/>
</dbReference>
<dbReference type="EC" id="3.1.21.-" evidence="5"/>
<dbReference type="SUPFAM" id="SSF116734">
    <property type="entry name" value="DNA methylase specificity domain"/>
    <property type="match status" value="2"/>
</dbReference>
<feature type="domain" description="Type I restriction modification DNA specificity" evidence="4">
    <location>
        <begin position="201"/>
        <end position="325"/>
    </location>
</feature>
<keyword evidence="5" id="KW-0255">Endonuclease</keyword>
<organism evidence="5 6">
    <name type="scientific">Candidatus Methylobacter titanis</name>
    <dbReference type="NCBI Taxonomy" id="3053457"/>
    <lineage>
        <taxon>Bacteria</taxon>
        <taxon>Pseudomonadati</taxon>
        <taxon>Pseudomonadota</taxon>
        <taxon>Gammaproteobacteria</taxon>
        <taxon>Methylococcales</taxon>
        <taxon>Methylococcaceae</taxon>
        <taxon>Methylobacter</taxon>
    </lineage>
</organism>
<dbReference type="GO" id="GO:0016787">
    <property type="term" value="F:hydrolase activity"/>
    <property type="evidence" value="ECO:0007669"/>
    <property type="project" value="UniProtKB-KW"/>
</dbReference>
<dbReference type="CDD" id="cd17259">
    <property type="entry name" value="RMtype1_S_StySKI-TRD2-CR2_like"/>
    <property type="match status" value="1"/>
</dbReference>
<dbReference type="InterPro" id="IPR052021">
    <property type="entry name" value="Type-I_RS_S_subunit"/>
</dbReference>
<evidence type="ECO:0000256" key="2">
    <source>
        <dbReference type="ARBA" id="ARBA00022747"/>
    </source>
</evidence>
<evidence type="ECO:0000256" key="3">
    <source>
        <dbReference type="ARBA" id="ARBA00023125"/>
    </source>
</evidence>
<keyword evidence="3" id="KW-0238">DNA-binding</keyword>
<reference evidence="5" key="1">
    <citation type="submission" date="2023-01" db="EMBL/GenBank/DDBJ databases">
        <title>Biogeochemical cycle of methane in antarctic sediments.</title>
        <authorList>
            <person name="Roldan D.M."/>
            <person name="Menes R.J."/>
        </authorList>
    </citation>
    <scope>NUCLEOTIDE SEQUENCE [LARGE SCALE GENOMIC DNA]</scope>
    <source>
        <strain evidence="5">K-2018 MAG008</strain>
    </source>
</reference>
<comment type="caution">
    <text evidence="5">The sequence shown here is derived from an EMBL/GenBank/DDBJ whole genome shotgun (WGS) entry which is preliminary data.</text>
</comment>
<feature type="domain" description="Type I restriction modification DNA specificity" evidence="4">
    <location>
        <begin position="7"/>
        <end position="173"/>
    </location>
</feature>
<accession>A0AA43TMQ1</accession>
<keyword evidence="5" id="KW-0540">Nuclease</keyword>
<sequence>MKTITASLGEITKIIGGTTPESTISKYWNGQIVWITPTDLGKNQALYLSGSERKITEEGRKSCNLKKVPKGAVVMSSRAPIGHLAIAGCELYTNQGCKSFAPINNILDSEFLYFLLKHRMPDIQARGSGATFLEVSKTALENFVITFPENLTVQCRIVTQLKAQLAEVETARKALAAQQADIKLLAATALDKLYSYSIKNKLGDVAKIQSGYAFKSKDFITQGIKLLRNTNILPNKIYWDDTAYLPSESFAHYPNYVIHEGDVILSLDRPIISTGIKVACISEKDIPALLVQRVGRFLIDKNRLDPSYLYFFLNTSFFKDAISGHEQSLGVPHISLMLRKTQQTSYH</sequence>